<dbReference type="AlphaFoldDB" id="A0A9E7KF61"/>
<keyword evidence="3" id="KW-1185">Reference proteome</keyword>
<gene>
    <name evidence="2" type="ORF">MUK42_34310</name>
</gene>
<protein>
    <submittedName>
        <fullName evidence="2">Uncharacterized protein</fullName>
    </submittedName>
</protein>
<dbReference type="Proteomes" id="UP001055439">
    <property type="component" value="Chromosome 6"/>
</dbReference>
<dbReference type="EMBL" id="CP097508">
    <property type="protein sequence ID" value="URE13505.1"/>
    <property type="molecule type" value="Genomic_DNA"/>
</dbReference>
<evidence type="ECO:0000313" key="3">
    <source>
        <dbReference type="Proteomes" id="UP001055439"/>
    </source>
</evidence>
<reference evidence="2" key="1">
    <citation type="submission" date="2022-05" db="EMBL/GenBank/DDBJ databases">
        <title>The Musa troglodytarum L. genome provides insights into the mechanism of non-climacteric behaviour and enrichment of carotenoids.</title>
        <authorList>
            <person name="Wang J."/>
        </authorList>
    </citation>
    <scope>NUCLEOTIDE SEQUENCE</scope>
    <source>
        <tissue evidence="2">Leaf</tissue>
    </source>
</reference>
<organism evidence="2 3">
    <name type="scientific">Musa troglodytarum</name>
    <name type="common">fe'i banana</name>
    <dbReference type="NCBI Taxonomy" id="320322"/>
    <lineage>
        <taxon>Eukaryota</taxon>
        <taxon>Viridiplantae</taxon>
        <taxon>Streptophyta</taxon>
        <taxon>Embryophyta</taxon>
        <taxon>Tracheophyta</taxon>
        <taxon>Spermatophyta</taxon>
        <taxon>Magnoliopsida</taxon>
        <taxon>Liliopsida</taxon>
        <taxon>Zingiberales</taxon>
        <taxon>Musaceae</taxon>
        <taxon>Musa</taxon>
    </lineage>
</organism>
<evidence type="ECO:0000256" key="1">
    <source>
        <dbReference type="SAM" id="MobiDB-lite"/>
    </source>
</evidence>
<proteinExistence type="predicted"/>
<feature type="region of interest" description="Disordered" evidence="1">
    <location>
        <begin position="1"/>
        <end position="34"/>
    </location>
</feature>
<evidence type="ECO:0000313" key="2">
    <source>
        <dbReference type="EMBL" id="URE13505.1"/>
    </source>
</evidence>
<sequence length="91" mass="10178">MNRTRRLTGHTPTLRYTPFGRTTTRGKNQREGREITSSLGLHPIASALPDGDCSFPVRPKAASLTDGFLKRKRSRRRGLLGLLLVSSSHYE</sequence>
<accession>A0A9E7KF61</accession>
<name>A0A9E7KF61_9LILI</name>